<sequence length="291" mass="32542">MAAPPLPHVTDAIATTHVANTANLLREHEDLVNDKIEKAETKLNCLKDAFEVATESSVEDAVQTKVIEDKLHNLENLVTKLKLQIPAKYKTNSMDSNPSYGFANGEQLNAKHVPNELLNLHKYPTFEHSFQVLHNGLKTELKLCLLCFSMFPEDVIIKKRLMIYWWIGKGFVSQTPALCTDPSPRVKKTGEELGNDPTPRVRKTDEELGNLTLREEELGVDPTPGVKKIEEKLGNPASREEELGNETTSGIKETAKELSNDPTPRVKKTTEELGNEYFNELMVKGRALSSP</sequence>
<feature type="coiled-coil region" evidence="1">
    <location>
        <begin position="29"/>
        <end position="84"/>
    </location>
</feature>
<dbReference type="AlphaFoldDB" id="A0A5J4ZQP7"/>
<accession>A0A5J4ZQP7</accession>
<dbReference type="OrthoDB" id="1752278at2759"/>
<organism evidence="3 4">
    <name type="scientific">Nyssa sinensis</name>
    <dbReference type="NCBI Taxonomy" id="561372"/>
    <lineage>
        <taxon>Eukaryota</taxon>
        <taxon>Viridiplantae</taxon>
        <taxon>Streptophyta</taxon>
        <taxon>Embryophyta</taxon>
        <taxon>Tracheophyta</taxon>
        <taxon>Spermatophyta</taxon>
        <taxon>Magnoliopsida</taxon>
        <taxon>eudicotyledons</taxon>
        <taxon>Gunneridae</taxon>
        <taxon>Pentapetalae</taxon>
        <taxon>asterids</taxon>
        <taxon>Cornales</taxon>
        <taxon>Nyssaceae</taxon>
        <taxon>Nyssa</taxon>
    </lineage>
</organism>
<feature type="compositionally biased region" description="Basic and acidic residues" evidence="2">
    <location>
        <begin position="227"/>
        <end position="242"/>
    </location>
</feature>
<evidence type="ECO:0000256" key="2">
    <source>
        <dbReference type="SAM" id="MobiDB-lite"/>
    </source>
</evidence>
<gene>
    <name evidence="3" type="ORF">F0562_014298</name>
</gene>
<proteinExistence type="predicted"/>
<evidence type="ECO:0000313" key="4">
    <source>
        <dbReference type="Proteomes" id="UP000325577"/>
    </source>
</evidence>
<feature type="region of interest" description="Disordered" evidence="2">
    <location>
        <begin position="182"/>
        <end position="205"/>
    </location>
</feature>
<feature type="region of interest" description="Disordered" evidence="2">
    <location>
        <begin position="221"/>
        <end position="267"/>
    </location>
</feature>
<protein>
    <submittedName>
        <fullName evidence="3">Uncharacterized protein</fullName>
    </submittedName>
</protein>
<evidence type="ECO:0000256" key="1">
    <source>
        <dbReference type="SAM" id="Coils"/>
    </source>
</evidence>
<dbReference type="Proteomes" id="UP000325577">
    <property type="component" value="Linkage Group LG6"/>
</dbReference>
<reference evidence="3 4" key="1">
    <citation type="submission" date="2019-09" db="EMBL/GenBank/DDBJ databases">
        <title>A chromosome-level genome assembly of the Chinese tupelo Nyssa sinensis.</title>
        <authorList>
            <person name="Yang X."/>
            <person name="Kang M."/>
            <person name="Yang Y."/>
            <person name="Xiong H."/>
            <person name="Wang M."/>
            <person name="Zhang Z."/>
            <person name="Wang Z."/>
            <person name="Wu H."/>
            <person name="Ma T."/>
            <person name="Liu J."/>
            <person name="Xi Z."/>
        </authorList>
    </citation>
    <scope>NUCLEOTIDE SEQUENCE [LARGE SCALE GENOMIC DNA]</scope>
    <source>
        <strain evidence="3">J267</strain>
        <tissue evidence="3">Leaf</tissue>
    </source>
</reference>
<evidence type="ECO:0000313" key="3">
    <source>
        <dbReference type="EMBL" id="KAA8520028.1"/>
    </source>
</evidence>
<dbReference type="EMBL" id="CM018049">
    <property type="protein sequence ID" value="KAA8520028.1"/>
    <property type="molecule type" value="Genomic_DNA"/>
</dbReference>
<keyword evidence="1" id="KW-0175">Coiled coil</keyword>
<name>A0A5J4ZQP7_9ASTE</name>
<keyword evidence="4" id="KW-1185">Reference proteome</keyword>